<dbReference type="InterPro" id="IPR013762">
    <property type="entry name" value="Integrase-like_cat_sf"/>
</dbReference>
<dbReference type="Pfam" id="PF00589">
    <property type="entry name" value="Phage_integrase"/>
    <property type="match status" value="1"/>
</dbReference>
<proteinExistence type="predicted"/>
<dbReference type="PANTHER" id="PTHR30349:SF64">
    <property type="entry name" value="PROPHAGE INTEGRASE INTD-RELATED"/>
    <property type="match status" value="1"/>
</dbReference>
<dbReference type="InterPro" id="IPR002104">
    <property type="entry name" value="Integrase_catalytic"/>
</dbReference>
<sequence>MGTIAQRKLKDGTIRYRAEIRINKKGFPAFKESQTFSTKRLASLWIGKREAEIDENPEILFGQENLVDLTLDDAITKYLAEVGDQYGRTKTYSLKLIQKLPIAQNMVTEIGSTHISSHVSLRKKGIDKLNLQPIATSTLQHELLHIRGVLSHASIMWNLKVDLPTFDQTTAQLRKTRQISSSQKRDRLPTFDELESLTKYFVRKWNHSSYSYPMHLIMWFAIFSCRREAEITRMQLDDYDETNKLWKIRDLKNPNGSKGNHKEFSVHDDCQQMIDLLLDGDVRHRMLKRGYDENLLVPLSPKTMGSEFRKACKLLGIDDLHFHDLRHEGCTRLSEKGMTIPQIQQVSLHDSWSSLERYVSVKVRKNVMNVEQVLKLFNQVC</sequence>
<reference evidence="4 5" key="1">
    <citation type="submission" date="2013-05" db="EMBL/GenBank/DDBJ databases">
        <title>Genome assembly of Acinetobacter junii MTCC 11364.</title>
        <authorList>
            <person name="Khatri I."/>
            <person name="Singh N.K."/>
            <person name="Subramanian S."/>
            <person name="Mayilraj S."/>
        </authorList>
    </citation>
    <scope>NUCLEOTIDE SEQUENCE [LARGE SCALE GENOMIC DNA]</scope>
    <source>
        <strain evidence="4 5">MTCC 11364</strain>
    </source>
</reference>
<dbReference type="PATRIC" id="fig|1330047.3.peg.595"/>
<dbReference type="PANTHER" id="PTHR30349">
    <property type="entry name" value="PHAGE INTEGRASE-RELATED"/>
    <property type="match status" value="1"/>
</dbReference>
<dbReference type="PROSITE" id="PS51898">
    <property type="entry name" value="TYR_RECOMBINASE"/>
    <property type="match status" value="1"/>
</dbReference>
<comment type="caution">
    <text evidence="4">The sequence shown here is derived from an EMBL/GenBank/DDBJ whole genome shotgun (WGS) entry which is preliminary data.</text>
</comment>
<keyword evidence="1" id="KW-0229">DNA integration</keyword>
<dbReference type="SUPFAM" id="SSF56349">
    <property type="entry name" value="DNA breaking-rejoining enzymes"/>
    <property type="match status" value="1"/>
</dbReference>
<feature type="domain" description="Tyr recombinase" evidence="3">
    <location>
        <begin position="187"/>
        <end position="372"/>
    </location>
</feature>
<dbReference type="RefSeq" id="WP_004906604.1">
    <property type="nucleotide sequence ID" value="NZ_ASYZ01000029.1"/>
</dbReference>
<evidence type="ECO:0000256" key="2">
    <source>
        <dbReference type="ARBA" id="ARBA00023172"/>
    </source>
</evidence>
<dbReference type="InterPro" id="IPR011010">
    <property type="entry name" value="DNA_brk_join_enz"/>
</dbReference>
<evidence type="ECO:0000256" key="1">
    <source>
        <dbReference type="ARBA" id="ARBA00022908"/>
    </source>
</evidence>
<dbReference type="AlphaFoldDB" id="S7WY52"/>
<evidence type="ECO:0000313" key="5">
    <source>
        <dbReference type="Proteomes" id="UP000018420"/>
    </source>
</evidence>
<dbReference type="Proteomes" id="UP000018420">
    <property type="component" value="Unassembled WGS sequence"/>
</dbReference>
<gene>
    <name evidence="4" type="ORF">L292_1967</name>
</gene>
<dbReference type="InterPro" id="IPR050090">
    <property type="entry name" value="Tyrosine_recombinase_XerCD"/>
</dbReference>
<dbReference type="EMBL" id="ASYZ01000029">
    <property type="protein sequence ID" value="EPR86972.1"/>
    <property type="molecule type" value="Genomic_DNA"/>
</dbReference>
<dbReference type="GO" id="GO:0006310">
    <property type="term" value="P:DNA recombination"/>
    <property type="evidence" value="ECO:0007669"/>
    <property type="project" value="UniProtKB-KW"/>
</dbReference>
<protein>
    <submittedName>
        <fullName evidence="4">Shufflon-specific DNA recombinase</fullName>
    </submittedName>
</protein>
<dbReference type="GO" id="GO:0015074">
    <property type="term" value="P:DNA integration"/>
    <property type="evidence" value="ECO:0007669"/>
    <property type="project" value="UniProtKB-KW"/>
</dbReference>
<name>S7WY52_ACIJU</name>
<keyword evidence="2" id="KW-0233">DNA recombination</keyword>
<accession>S7WY52</accession>
<dbReference type="GO" id="GO:0003677">
    <property type="term" value="F:DNA binding"/>
    <property type="evidence" value="ECO:0007669"/>
    <property type="project" value="InterPro"/>
</dbReference>
<organism evidence="4 5">
    <name type="scientific">Acinetobacter junii CIP 107470 = MTCC 11364</name>
    <dbReference type="NCBI Taxonomy" id="1217666"/>
    <lineage>
        <taxon>Bacteria</taxon>
        <taxon>Pseudomonadati</taxon>
        <taxon>Pseudomonadota</taxon>
        <taxon>Gammaproteobacteria</taxon>
        <taxon>Moraxellales</taxon>
        <taxon>Moraxellaceae</taxon>
        <taxon>Acinetobacter</taxon>
    </lineage>
</organism>
<dbReference type="Gene3D" id="1.10.443.10">
    <property type="entry name" value="Intergrase catalytic core"/>
    <property type="match status" value="1"/>
</dbReference>
<evidence type="ECO:0000259" key="3">
    <source>
        <dbReference type="PROSITE" id="PS51898"/>
    </source>
</evidence>
<evidence type="ECO:0000313" key="4">
    <source>
        <dbReference type="EMBL" id="EPR86972.1"/>
    </source>
</evidence>